<dbReference type="EMBL" id="JAEHOE010000102">
    <property type="protein sequence ID" value="KAG2487071.1"/>
    <property type="molecule type" value="Genomic_DNA"/>
</dbReference>
<gene>
    <name evidence="1" type="ORF">HYH03_014317</name>
</gene>
<keyword evidence="2" id="KW-1185">Reference proteome</keyword>
<protein>
    <submittedName>
        <fullName evidence="1">Uncharacterized protein</fullName>
    </submittedName>
</protein>
<reference evidence="1" key="1">
    <citation type="journal article" date="2020" name="bioRxiv">
        <title>Comparative genomics of Chlamydomonas.</title>
        <authorList>
            <person name="Craig R.J."/>
            <person name="Hasan A.R."/>
            <person name="Ness R.W."/>
            <person name="Keightley P.D."/>
        </authorList>
    </citation>
    <scope>NUCLEOTIDE SEQUENCE</scope>
    <source>
        <strain evidence="1">CCAP 11/70</strain>
    </source>
</reference>
<name>A0A835XRT3_9CHLO</name>
<evidence type="ECO:0000313" key="2">
    <source>
        <dbReference type="Proteomes" id="UP000612055"/>
    </source>
</evidence>
<accession>A0A835XRT3</accession>
<proteinExistence type="predicted"/>
<dbReference type="Proteomes" id="UP000612055">
    <property type="component" value="Unassembled WGS sequence"/>
</dbReference>
<comment type="caution">
    <text evidence="1">The sequence shown here is derived from an EMBL/GenBank/DDBJ whole genome shotgun (WGS) entry which is preliminary data.</text>
</comment>
<evidence type="ECO:0000313" key="1">
    <source>
        <dbReference type="EMBL" id="KAG2487071.1"/>
    </source>
</evidence>
<organism evidence="1 2">
    <name type="scientific">Edaphochlamys debaryana</name>
    <dbReference type="NCBI Taxonomy" id="47281"/>
    <lineage>
        <taxon>Eukaryota</taxon>
        <taxon>Viridiplantae</taxon>
        <taxon>Chlorophyta</taxon>
        <taxon>core chlorophytes</taxon>
        <taxon>Chlorophyceae</taxon>
        <taxon>CS clade</taxon>
        <taxon>Chlamydomonadales</taxon>
        <taxon>Chlamydomonadales incertae sedis</taxon>
        <taxon>Edaphochlamys</taxon>
    </lineage>
</organism>
<dbReference type="AlphaFoldDB" id="A0A835XRT3"/>
<sequence>MHSTTLTLGSAGSRTLSGAAARRAVGRAALPCRVPLRPVAAATAVLERPTITIAADVLLETPLSPSLFSTLRDQSGPQPLLELPGHKEPRPTPHDFVTLVELPATIVQAKFEDAVTHQMLTGKAHGVLRSQSDDDTSVPPRFNLKQLKSVRDHVTRNLAPAVAHACAGAVAEAKRAKKQRVTALLAEQRAAAQRLGSIY</sequence>